<dbReference type="InterPro" id="IPR036873">
    <property type="entry name" value="Rhodanese-like_dom_sf"/>
</dbReference>
<dbReference type="SMART" id="SM00450">
    <property type="entry name" value="RHOD"/>
    <property type="match status" value="1"/>
</dbReference>
<organism evidence="3 4">
    <name type="scientific">Neisseria lisongii</name>
    <dbReference type="NCBI Taxonomy" id="2912188"/>
    <lineage>
        <taxon>Bacteria</taxon>
        <taxon>Pseudomonadati</taxon>
        <taxon>Pseudomonadota</taxon>
        <taxon>Betaproteobacteria</taxon>
        <taxon>Neisseriales</taxon>
        <taxon>Neisseriaceae</taxon>
        <taxon>Neisseria</taxon>
    </lineage>
</organism>
<dbReference type="Proteomes" id="UP001201397">
    <property type="component" value="Unassembled WGS sequence"/>
</dbReference>
<dbReference type="PANTHER" id="PTHR44086">
    <property type="entry name" value="THIOSULFATE SULFURTRANSFERASE RDL2, MITOCHONDRIAL-RELATED"/>
    <property type="match status" value="1"/>
</dbReference>
<keyword evidence="1" id="KW-1133">Transmembrane helix</keyword>
<dbReference type="Pfam" id="PF00581">
    <property type="entry name" value="Rhodanese"/>
    <property type="match status" value="1"/>
</dbReference>
<dbReference type="EMBL" id="JAKKDL010000023">
    <property type="protein sequence ID" value="MCF7530599.1"/>
    <property type="molecule type" value="Genomic_DNA"/>
</dbReference>
<evidence type="ECO:0000259" key="2">
    <source>
        <dbReference type="PROSITE" id="PS50206"/>
    </source>
</evidence>
<dbReference type="Pfam" id="PF11127">
    <property type="entry name" value="YgaP-like_TM"/>
    <property type="match status" value="1"/>
</dbReference>
<dbReference type="SUPFAM" id="SSF52821">
    <property type="entry name" value="Rhodanese/Cell cycle control phosphatase"/>
    <property type="match status" value="1"/>
</dbReference>
<feature type="domain" description="Rhodanese" evidence="2">
    <location>
        <begin position="15"/>
        <end position="106"/>
    </location>
</feature>
<evidence type="ECO:0000313" key="3">
    <source>
        <dbReference type="EMBL" id="MCF7530599.1"/>
    </source>
</evidence>
<sequence length="182" mass="19272">MKIQTISAKEVQQKLAAGAVLVDVRSAAEYGREYIDSAANVPLDQLGRHGLPDGLAGAAAVVFHCQSGMRTAQNAETLAQSAQGKTAYILERGIQGWKASGFATVINRSRPLDLMRQVQIGAGSLALFGALGGWLVSPWLYVLCGMVGAGLLFAGLTGFCGLARLLLLMPWNRSLRQQAKSS</sequence>
<reference evidence="3" key="1">
    <citation type="submission" date="2022-01" db="EMBL/GenBank/DDBJ databases">
        <title>Neisseria sp. ZJ104.</title>
        <authorList>
            <person name="Yang C."/>
        </authorList>
    </citation>
    <scope>NUCLEOTIDE SEQUENCE</scope>
    <source>
        <strain evidence="3">ZJ104</strain>
    </source>
</reference>
<dbReference type="InterPro" id="IPR001763">
    <property type="entry name" value="Rhodanese-like_dom"/>
</dbReference>
<feature type="transmembrane region" description="Helical" evidence="1">
    <location>
        <begin position="118"/>
        <end position="141"/>
    </location>
</feature>
<protein>
    <submittedName>
        <fullName evidence="3">Rhodanese family protein</fullName>
    </submittedName>
</protein>
<dbReference type="AlphaFoldDB" id="A0AAW5AMY1"/>
<name>A0AAW5AMY1_9NEIS</name>
<keyword evidence="1" id="KW-0812">Transmembrane</keyword>
<dbReference type="Gene3D" id="6.10.140.1340">
    <property type="match status" value="1"/>
</dbReference>
<keyword evidence="1" id="KW-0472">Membrane</keyword>
<dbReference type="PROSITE" id="PS50206">
    <property type="entry name" value="RHODANESE_3"/>
    <property type="match status" value="1"/>
</dbReference>
<gene>
    <name evidence="3" type="ORF">L4H06_10235</name>
</gene>
<evidence type="ECO:0000313" key="4">
    <source>
        <dbReference type="Proteomes" id="UP001201397"/>
    </source>
</evidence>
<dbReference type="InterPro" id="IPR021309">
    <property type="entry name" value="YgaP-like_TM"/>
</dbReference>
<dbReference type="Gene3D" id="3.40.250.10">
    <property type="entry name" value="Rhodanese-like domain"/>
    <property type="match status" value="1"/>
</dbReference>
<comment type="caution">
    <text evidence="3">The sequence shown here is derived from an EMBL/GenBank/DDBJ whole genome shotgun (WGS) entry which is preliminary data.</text>
</comment>
<evidence type="ECO:0000256" key="1">
    <source>
        <dbReference type="SAM" id="Phobius"/>
    </source>
</evidence>
<dbReference type="PANTHER" id="PTHR44086:SF10">
    <property type="entry name" value="THIOSULFATE SULFURTRANSFERASE_RHODANESE-LIKE DOMAIN-CONTAINING PROTEIN 3"/>
    <property type="match status" value="1"/>
</dbReference>
<accession>A0AAW5AMY1</accession>
<proteinExistence type="predicted"/>
<dbReference type="GO" id="GO:0004792">
    <property type="term" value="F:thiosulfate-cyanide sulfurtransferase activity"/>
    <property type="evidence" value="ECO:0007669"/>
    <property type="project" value="TreeGrafter"/>
</dbReference>
<feature type="transmembrane region" description="Helical" evidence="1">
    <location>
        <begin position="147"/>
        <end position="167"/>
    </location>
</feature>